<feature type="chain" id="PRO_5042079812" description="Secreted protein" evidence="1">
    <location>
        <begin position="26"/>
        <end position="225"/>
    </location>
</feature>
<sequence>MLDYNQWIGCCIFLLLVSLLQLLCGPNVPSGSGIVAGAATRNSWWLASTDLVFEHGATVFCAVPRRFAALWVIERTTTCAAIGINVANFWVVKLVENCLRCCGRASLVRGRAEESDVPLLIAMMLILPEKLWQRAVSNLSPRICGSKLGYSCWINGYGVQQLNSKLEFLEYNGSTAAAGGLGSLPAVAISWSCHCRLPGTPDDTWVWTAVGSCLMRREAWPLILL</sequence>
<evidence type="ECO:0000313" key="3">
    <source>
        <dbReference type="Proteomes" id="UP001279734"/>
    </source>
</evidence>
<dbReference type="Proteomes" id="UP001279734">
    <property type="component" value="Unassembled WGS sequence"/>
</dbReference>
<feature type="signal peptide" evidence="1">
    <location>
        <begin position="1"/>
        <end position="25"/>
    </location>
</feature>
<gene>
    <name evidence="2" type="ORF">Nepgr_006708</name>
</gene>
<evidence type="ECO:0000256" key="1">
    <source>
        <dbReference type="SAM" id="SignalP"/>
    </source>
</evidence>
<dbReference type="EMBL" id="BSYO01000005">
    <property type="protein sequence ID" value="GMH04868.1"/>
    <property type="molecule type" value="Genomic_DNA"/>
</dbReference>
<reference evidence="2" key="1">
    <citation type="submission" date="2023-05" db="EMBL/GenBank/DDBJ databases">
        <title>Nepenthes gracilis genome sequencing.</title>
        <authorList>
            <person name="Fukushima K."/>
        </authorList>
    </citation>
    <scope>NUCLEOTIDE SEQUENCE</scope>
    <source>
        <strain evidence="2">SING2019-196</strain>
    </source>
</reference>
<keyword evidence="1" id="KW-0732">Signal</keyword>
<evidence type="ECO:0008006" key="4">
    <source>
        <dbReference type="Google" id="ProtNLM"/>
    </source>
</evidence>
<proteinExistence type="predicted"/>
<comment type="caution">
    <text evidence="2">The sequence shown here is derived from an EMBL/GenBank/DDBJ whole genome shotgun (WGS) entry which is preliminary data.</text>
</comment>
<accession>A0AAD3S5N5</accession>
<name>A0AAD3S5N5_NEPGR</name>
<protein>
    <recommendedName>
        <fullName evidence="4">Secreted protein</fullName>
    </recommendedName>
</protein>
<dbReference type="AlphaFoldDB" id="A0AAD3S5N5"/>
<evidence type="ECO:0000313" key="2">
    <source>
        <dbReference type="EMBL" id="GMH04868.1"/>
    </source>
</evidence>
<keyword evidence="3" id="KW-1185">Reference proteome</keyword>
<organism evidence="2 3">
    <name type="scientific">Nepenthes gracilis</name>
    <name type="common">Slender pitcher plant</name>
    <dbReference type="NCBI Taxonomy" id="150966"/>
    <lineage>
        <taxon>Eukaryota</taxon>
        <taxon>Viridiplantae</taxon>
        <taxon>Streptophyta</taxon>
        <taxon>Embryophyta</taxon>
        <taxon>Tracheophyta</taxon>
        <taxon>Spermatophyta</taxon>
        <taxon>Magnoliopsida</taxon>
        <taxon>eudicotyledons</taxon>
        <taxon>Gunneridae</taxon>
        <taxon>Pentapetalae</taxon>
        <taxon>Caryophyllales</taxon>
        <taxon>Nepenthaceae</taxon>
        <taxon>Nepenthes</taxon>
    </lineage>
</organism>